<evidence type="ECO:0000313" key="1">
    <source>
        <dbReference type="EMBL" id="MFC3034409.1"/>
    </source>
</evidence>
<reference evidence="2" key="1">
    <citation type="journal article" date="2019" name="Int. J. Syst. Evol. Microbiol.">
        <title>The Global Catalogue of Microorganisms (GCM) 10K type strain sequencing project: providing services to taxonomists for standard genome sequencing and annotation.</title>
        <authorList>
            <consortium name="The Broad Institute Genomics Platform"/>
            <consortium name="The Broad Institute Genome Sequencing Center for Infectious Disease"/>
            <person name="Wu L."/>
            <person name="Ma J."/>
        </authorList>
    </citation>
    <scope>NUCLEOTIDE SEQUENCE [LARGE SCALE GENOMIC DNA]</scope>
    <source>
        <strain evidence="2">KCTC 42730</strain>
    </source>
</reference>
<sequence length="60" mass="6652">MDSAKLMRAIRIHEYGGQHTLVEEQVTLPFVDADDVLIAVQNTSVNPVSIQWIGKCEKVG</sequence>
<dbReference type="RefSeq" id="WP_377127636.1">
    <property type="nucleotide sequence ID" value="NZ_JBHRSD010000039.1"/>
</dbReference>
<name>A0ABV7CNZ1_9GAMM</name>
<dbReference type="EMBL" id="JBHRSD010000039">
    <property type="protein sequence ID" value="MFC3034409.1"/>
    <property type="molecule type" value="Genomic_DNA"/>
</dbReference>
<dbReference type="SUPFAM" id="SSF50129">
    <property type="entry name" value="GroES-like"/>
    <property type="match status" value="1"/>
</dbReference>
<accession>A0ABV7CNZ1</accession>
<gene>
    <name evidence="1" type="ORF">ACFOEE_18030</name>
</gene>
<dbReference type="Proteomes" id="UP001595453">
    <property type="component" value="Unassembled WGS sequence"/>
</dbReference>
<organism evidence="1 2">
    <name type="scientific">Pseudoalteromonas fenneropenaei</name>
    <dbReference type="NCBI Taxonomy" id="1737459"/>
    <lineage>
        <taxon>Bacteria</taxon>
        <taxon>Pseudomonadati</taxon>
        <taxon>Pseudomonadota</taxon>
        <taxon>Gammaproteobacteria</taxon>
        <taxon>Alteromonadales</taxon>
        <taxon>Pseudoalteromonadaceae</taxon>
        <taxon>Pseudoalteromonas</taxon>
    </lineage>
</organism>
<dbReference type="Gene3D" id="3.90.180.10">
    <property type="entry name" value="Medium-chain alcohol dehydrogenases, catalytic domain"/>
    <property type="match status" value="1"/>
</dbReference>
<dbReference type="InterPro" id="IPR011032">
    <property type="entry name" value="GroES-like_sf"/>
</dbReference>
<keyword evidence="2" id="KW-1185">Reference proteome</keyword>
<proteinExistence type="predicted"/>
<comment type="caution">
    <text evidence="1">The sequence shown here is derived from an EMBL/GenBank/DDBJ whole genome shotgun (WGS) entry which is preliminary data.</text>
</comment>
<evidence type="ECO:0000313" key="2">
    <source>
        <dbReference type="Proteomes" id="UP001595453"/>
    </source>
</evidence>
<protein>
    <submittedName>
        <fullName evidence="1">Uncharacterized protein</fullName>
    </submittedName>
</protein>